<organism evidence="4 5">
    <name type="scientific">Streptomyces crystallinus</name>
    <dbReference type="NCBI Taxonomy" id="68191"/>
    <lineage>
        <taxon>Bacteria</taxon>
        <taxon>Bacillati</taxon>
        <taxon>Actinomycetota</taxon>
        <taxon>Actinomycetes</taxon>
        <taxon>Kitasatosporales</taxon>
        <taxon>Streptomycetaceae</taxon>
        <taxon>Streptomyces</taxon>
    </lineage>
</organism>
<dbReference type="PANTHER" id="PTHR30055">
    <property type="entry name" value="HTH-TYPE TRANSCRIPTIONAL REGULATOR RUTR"/>
    <property type="match status" value="1"/>
</dbReference>
<feature type="domain" description="HTH tetR-type" evidence="3">
    <location>
        <begin position="20"/>
        <end position="80"/>
    </location>
</feature>
<dbReference type="Gene3D" id="1.10.357.10">
    <property type="entry name" value="Tetracycline Repressor, domain 2"/>
    <property type="match status" value="1"/>
</dbReference>
<dbReference type="EMBL" id="BAAACA010000014">
    <property type="protein sequence ID" value="GAA0598225.1"/>
    <property type="molecule type" value="Genomic_DNA"/>
</dbReference>
<accession>A0ABN1FVE5</accession>
<name>A0ABN1FVE5_9ACTN</name>
<protein>
    <submittedName>
        <fullName evidence="4">TetR/AcrR family transcriptional regulator</fullName>
    </submittedName>
</protein>
<dbReference type="Proteomes" id="UP001500668">
    <property type="component" value="Unassembled WGS sequence"/>
</dbReference>
<evidence type="ECO:0000313" key="4">
    <source>
        <dbReference type="EMBL" id="GAA0598225.1"/>
    </source>
</evidence>
<evidence type="ECO:0000256" key="2">
    <source>
        <dbReference type="PROSITE-ProRule" id="PRU00335"/>
    </source>
</evidence>
<gene>
    <name evidence="4" type="ORF">GCM10010394_29740</name>
</gene>
<dbReference type="PRINTS" id="PR00455">
    <property type="entry name" value="HTHTETR"/>
</dbReference>
<comment type="caution">
    <text evidence="4">The sequence shown here is derived from an EMBL/GenBank/DDBJ whole genome shotgun (WGS) entry which is preliminary data.</text>
</comment>
<dbReference type="PANTHER" id="PTHR30055:SF209">
    <property type="entry name" value="POSSIBLE TRANSCRIPTIONAL REGULATORY PROTEIN (PROBABLY TETR-FAMILY)"/>
    <property type="match status" value="1"/>
</dbReference>
<keyword evidence="5" id="KW-1185">Reference proteome</keyword>
<sequence>MTRIELSVTGQAPPERADAARNRRKILDAASRLVREQGPQAVTMNAVAHAAGMGVGTVYRRFGDASQLFLALLDDSEQRFQQAFLSGPPPLGPGAPAAERLRAFLHALADRIVEQREIMQLAEAASPSARYSSGVYAMLFAHTSMLLREARPEADTAMLAHLLLAPFVPSLFEHLTMRRGMTSERIKAGIDDLLGVAHDVSQDPVRPVDGAS</sequence>
<dbReference type="InterPro" id="IPR001647">
    <property type="entry name" value="HTH_TetR"/>
</dbReference>
<evidence type="ECO:0000313" key="5">
    <source>
        <dbReference type="Proteomes" id="UP001500668"/>
    </source>
</evidence>
<dbReference type="Pfam" id="PF00440">
    <property type="entry name" value="TetR_N"/>
    <property type="match status" value="1"/>
</dbReference>
<feature type="DNA-binding region" description="H-T-H motif" evidence="2">
    <location>
        <begin position="43"/>
        <end position="62"/>
    </location>
</feature>
<evidence type="ECO:0000259" key="3">
    <source>
        <dbReference type="PROSITE" id="PS50977"/>
    </source>
</evidence>
<evidence type="ECO:0000256" key="1">
    <source>
        <dbReference type="ARBA" id="ARBA00023125"/>
    </source>
</evidence>
<dbReference type="InterPro" id="IPR009057">
    <property type="entry name" value="Homeodomain-like_sf"/>
</dbReference>
<dbReference type="InterPro" id="IPR050109">
    <property type="entry name" value="HTH-type_TetR-like_transc_reg"/>
</dbReference>
<keyword evidence="1 2" id="KW-0238">DNA-binding</keyword>
<dbReference type="SUPFAM" id="SSF46689">
    <property type="entry name" value="Homeodomain-like"/>
    <property type="match status" value="1"/>
</dbReference>
<dbReference type="RefSeq" id="WP_344074044.1">
    <property type="nucleotide sequence ID" value="NZ_BAAACA010000014.1"/>
</dbReference>
<proteinExistence type="predicted"/>
<reference evidence="4 5" key="1">
    <citation type="journal article" date="2019" name="Int. J. Syst. Evol. Microbiol.">
        <title>The Global Catalogue of Microorganisms (GCM) 10K type strain sequencing project: providing services to taxonomists for standard genome sequencing and annotation.</title>
        <authorList>
            <consortium name="The Broad Institute Genomics Platform"/>
            <consortium name="The Broad Institute Genome Sequencing Center for Infectious Disease"/>
            <person name="Wu L."/>
            <person name="Ma J."/>
        </authorList>
    </citation>
    <scope>NUCLEOTIDE SEQUENCE [LARGE SCALE GENOMIC DNA]</scope>
    <source>
        <strain evidence="4 5">JCM 5067</strain>
    </source>
</reference>
<dbReference type="PROSITE" id="PS50977">
    <property type="entry name" value="HTH_TETR_2"/>
    <property type="match status" value="1"/>
</dbReference>